<name>A0A0A9EDI5_ARUDO</name>
<dbReference type="EMBL" id="GBRH01199056">
    <property type="protein sequence ID" value="JAD98839.1"/>
    <property type="molecule type" value="Transcribed_RNA"/>
</dbReference>
<reference evidence="1" key="1">
    <citation type="submission" date="2014-09" db="EMBL/GenBank/DDBJ databases">
        <authorList>
            <person name="Magalhaes I.L.F."/>
            <person name="Oliveira U."/>
            <person name="Santos F.R."/>
            <person name="Vidigal T.H.D.A."/>
            <person name="Brescovit A.D."/>
            <person name="Santos A.J."/>
        </authorList>
    </citation>
    <scope>NUCLEOTIDE SEQUENCE</scope>
    <source>
        <tissue evidence="1">Shoot tissue taken approximately 20 cm above the soil surface</tissue>
    </source>
</reference>
<proteinExistence type="predicted"/>
<dbReference type="AlphaFoldDB" id="A0A0A9EDI5"/>
<protein>
    <submittedName>
        <fullName evidence="1">Uncharacterized protein</fullName>
    </submittedName>
</protein>
<evidence type="ECO:0000313" key="1">
    <source>
        <dbReference type="EMBL" id="JAD98839.1"/>
    </source>
</evidence>
<reference evidence="1" key="2">
    <citation type="journal article" date="2015" name="Data Brief">
        <title>Shoot transcriptome of the giant reed, Arundo donax.</title>
        <authorList>
            <person name="Barrero R.A."/>
            <person name="Guerrero F.D."/>
            <person name="Moolhuijzen P."/>
            <person name="Goolsby J.A."/>
            <person name="Tidwell J."/>
            <person name="Bellgard S.E."/>
            <person name="Bellgard M.I."/>
        </authorList>
    </citation>
    <scope>NUCLEOTIDE SEQUENCE</scope>
    <source>
        <tissue evidence="1">Shoot tissue taken approximately 20 cm above the soil surface</tissue>
    </source>
</reference>
<organism evidence="1">
    <name type="scientific">Arundo donax</name>
    <name type="common">Giant reed</name>
    <name type="synonym">Donax arundinaceus</name>
    <dbReference type="NCBI Taxonomy" id="35708"/>
    <lineage>
        <taxon>Eukaryota</taxon>
        <taxon>Viridiplantae</taxon>
        <taxon>Streptophyta</taxon>
        <taxon>Embryophyta</taxon>
        <taxon>Tracheophyta</taxon>
        <taxon>Spermatophyta</taxon>
        <taxon>Magnoliopsida</taxon>
        <taxon>Liliopsida</taxon>
        <taxon>Poales</taxon>
        <taxon>Poaceae</taxon>
        <taxon>PACMAD clade</taxon>
        <taxon>Arundinoideae</taxon>
        <taxon>Arundineae</taxon>
        <taxon>Arundo</taxon>
    </lineage>
</organism>
<accession>A0A0A9EDI5</accession>
<sequence>MQSSYIPGVEHISGCALALAGICACAFR</sequence>